<reference evidence="3" key="1">
    <citation type="submission" date="2022-11" db="UniProtKB">
        <authorList>
            <consortium name="WormBaseParasite"/>
        </authorList>
    </citation>
    <scope>IDENTIFICATION</scope>
</reference>
<evidence type="ECO:0000313" key="2">
    <source>
        <dbReference type="Proteomes" id="UP000887565"/>
    </source>
</evidence>
<name>A0A915K0N5_ROMCU</name>
<keyword evidence="2" id="KW-1185">Reference proteome</keyword>
<sequence>MNNDVPMTSQTATATDMINIVGTRAKTRQNWPHGHKLTWRSLKRQKRTKLQTPLIYQIETHGHSHNNKLWTLKNRPHARPSPPEGRESVCKLSTLFDYISITKELPDFCTLLF</sequence>
<feature type="region of interest" description="Disordered" evidence="1">
    <location>
        <begin position="67"/>
        <end position="87"/>
    </location>
</feature>
<dbReference type="AlphaFoldDB" id="A0A915K0N5"/>
<evidence type="ECO:0000313" key="3">
    <source>
        <dbReference type="WBParaSite" id="nRc.2.0.1.t32351-RA"/>
    </source>
</evidence>
<dbReference type="WBParaSite" id="nRc.2.0.1.t32351-RA">
    <property type="protein sequence ID" value="nRc.2.0.1.t32351-RA"/>
    <property type="gene ID" value="nRc.2.0.1.g32351"/>
</dbReference>
<dbReference type="Proteomes" id="UP000887565">
    <property type="component" value="Unplaced"/>
</dbReference>
<protein>
    <submittedName>
        <fullName evidence="3">Uncharacterized protein</fullName>
    </submittedName>
</protein>
<accession>A0A915K0N5</accession>
<organism evidence="2 3">
    <name type="scientific">Romanomermis culicivorax</name>
    <name type="common">Nematode worm</name>
    <dbReference type="NCBI Taxonomy" id="13658"/>
    <lineage>
        <taxon>Eukaryota</taxon>
        <taxon>Metazoa</taxon>
        <taxon>Ecdysozoa</taxon>
        <taxon>Nematoda</taxon>
        <taxon>Enoplea</taxon>
        <taxon>Dorylaimia</taxon>
        <taxon>Mermithida</taxon>
        <taxon>Mermithoidea</taxon>
        <taxon>Mermithidae</taxon>
        <taxon>Romanomermis</taxon>
    </lineage>
</organism>
<evidence type="ECO:0000256" key="1">
    <source>
        <dbReference type="SAM" id="MobiDB-lite"/>
    </source>
</evidence>
<proteinExistence type="predicted"/>